<dbReference type="SUPFAM" id="SSF55729">
    <property type="entry name" value="Acyl-CoA N-acyltransferases (Nat)"/>
    <property type="match status" value="1"/>
</dbReference>
<comment type="caution">
    <text evidence="1">The sequence shown here is derived from an EMBL/GenBank/DDBJ whole genome shotgun (WGS) entry which is preliminary data.</text>
</comment>
<sequence length="185" mass="21782">MLLFNEYPKEASIPSEKMPDGKVINEIFELTYIAMTTIIPSDTSKDEDFNLWYENFKLRFKNGTRYILMSSDNILKGYLAYSLHYESNSICIEDLIINPKYQGDGFTIARLICYFLVKVEGVNLNNIYTYTSKLNTRMQGILDKVGFSIEEYNNKSIKYRIDKELITNRYSKLISHFYKKNNYNL</sequence>
<organism evidence="1">
    <name type="scientific">bioreactor metagenome</name>
    <dbReference type="NCBI Taxonomy" id="1076179"/>
    <lineage>
        <taxon>unclassified sequences</taxon>
        <taxon>metagenomes</taxon>
        <taxon>ecological metagenomes</taxon>
    </lineage>
</organism>
<gene>
    <name evidence="1" type="ORF">SDC9_101596</name>
</gene>
<name>A0A645AZ69_9ZZZZ</name>
<dbReference type="EMBL" id="VSSQ01014977">
    <property type="protein sequence ID" value="MPM54814.1"/>
    <property type="molecule type" value="Genomic_DNA"/>
</dbReference>
<proteinExistence type="predicted"/>
<accession>A0A645AZ69</accession>
<dbReference type="Gene3D" id="3.40.630.30">
    <property type="match status" value="1"/>
</dbReference>
<evidence type="ECO:0000313" key="1">
    <source>
        <dbReference type="EMBL" id="MPM54814.1"/>
    </source>
</evidence>
<dbReference type="InterPro" id="IPR016181">
    <property type="entry name" value="Acyl_CoA_acyltransferase"/>
</dbReference>
<reference evidence="1" key="1">
    <citation type="submission" date="2019-08" db="EMBL/GenBank/DDBJ databases">
        <authorList>
            <person name="Kucharzyk K."/>
            <person name="Murdoch R.W."/>
            <person name="Higgins S."/>
            <person name="Loffler F."/>
        </authorList>
    </citation>
    <scope>NUCLEOTIDE SEQUENCE</scope>
</reference>
<protein>
    <submittedName>
        <fullName evidence="1">Uncharacterized protein</fullName>
    </submittedName>
</protein>
<dbReference type="AlphaFoldDB" id="A0A645AZ69"/>